<gene>
    <name evidence="2" type="ORF">DT376_28985</name>
</gene>
<dbReference type="Gene3D" id="1.25.40.10">
    <property type="entry name" value="Tetratricopeptide repeat domain"/>
    <property type="match status" value="1"/>
</dbReference>
<dbReference type="Proteomes" id="UP000253594">
    <property type="component" value="Unassembled WGS sequence"/>
</dbReference>
<evidence type="ECO:0000313" key="3">
    <source>
        <dbReference type="Proteomes" id="UP000253594"/>
    </source>
</evidence>
<reference evidence="2 3" key="1">
    <citation type="submission" date="2018-07" db="EMBL/GenBank/DDBJ databases">
        <title>Mechanisms of high-level aminoglycoside resistance among Gram-negative pathogens in Brazil.</title>
        <authorList>
            <person name="Ballaben A.S."/>
            <person name="Darini A.L.C."/>
            <person name="Doi Y."/>
        </authorList>
    </citation>
    <scope>NUCLEOTIDE SEQUENCE [LARGE SCALE GENOMIC DNA]</scope>
    <source>
        <strain evidence="2 3">B2-305</strain>
    </source>
</reference>
<feature type="non-terminal residue" evidence="2">
    <location>
        <position position="1"/>
    </location>
</feature>
<dbReference type="InterPro" id="IPR011990">
    <property type="entry name" value="TPR-like_helical_dom_sf"/>
</dbReference>
<protein>
    <submittedName>
        <fullName evidence="2">Helix-turn-helix transcriptional regulator</fullName>
    </submittedName>
</protein>
<evidence type="ECO:0000259" key="1">
    <source>
        <dbReference type="Pfam" id="PF17874"/>
    </source>
</evidence>
<dbReference type="AlphaFoldDB" id="A0A367M3G8"/>
<sequence>DGCGLELINRGQLSLIYRWRKHVPDEIAERYPILVLTDVWSRASDLSLGEANRIIDELLARWGESRGDGPMGDQYLSALAVKAVVALQKDDLELCIALARRVEVQLGQNAAFLEVAVLITAALAQVVRGQGDQARRLLGLAQQRNHFLEGRYLDMQLANVEVILALEQGQVKQAQLLIERLRQRARPLFEKSRSALALPTITEALTAYYRIELDGLEERLGWALGHVDVINPIDFYAQGQICLARTQRLLGRPKEALASLAAMQALASRNQSWRFFAQAMAEEINLILQDSGPDRLKRAEQRLKSVDWNKMAAHYRNMAFNPVNWSLGVSRVRLLQGRGHFSEALHEITQLRGTLQPGWHGLQRLRLDILAALSYQRLGYQERANSLLGECLINAEREGVRSLFIEEGDGIRQLLQQLESTERQP</sequence>
<proteinExistence type="predicted"/>
<accession>A0A367M3G8</accession>
<comment type="caution">
    <text evidence="2">The sequence shown here is derived from an EMBL/GenBank/DDBJ whole genome shotgun (WGS) entry which is preliminary data.</text>
</comment>
<dbReference type="InterPro" id="IPR041617">
    <property type="entry name" value="TPR_MalT"/>
</dbReference>
<name>A0A367M3G8_PSEAI</name>
<dbReference type="Pfam" id="PF17874">
    <property type="entry name" value="TPR_MalT"/>
    <property type="match status" value="1"/>
</dbReference>
<feature type="domain" description="MalT-like TPR region" evidence="1">
    <location>
        <begin position="236"/>
        <end position="420"/>
    </location>
</feature>
<evidence type="ECO:0000313" key="2">
    <source>
        <dbReference type="EMBL" id="RCI71463.1"/>
    </source>
</evidence>
<organism evidence="2 3">
    <name type="scientific">Pseudomonas aeruginosa</name>
    <dbReference type="NCBI Taxonomy" id="287"/>
    <lineage>
        <taxon>Bacteria</taxon>
        <taxon>Pseudomonadati</taxon>
        <taxon>Pseudomonadota</taxon>
        <taxon>Gammaproteobacteria</taxon>
        <taxon>Pseudomonadales</taxon>
        <taxon>Pseudomonadaceae</taxon>
        <taxon>Pseudomonas</taxon>
    </lineage>
</organism>
<dbReference type="EMBL" id="QORE01001398">
    <property type="protein sequence ID" value="RCI71463.1"/>
    <property type="molecule type" value="Genomic_DNA"/>
</dbReference>
<feature type="non-terminal residue" evidence="2">
    <location>
        <position position="425"/>
    </location>
</feature>